<accession>A0A8J3MZ17</accession>
<gene>
    <name evidence="1" type="ORF">KSX_84630</name>
</gene>
<dbReference type="EMBL" id="BNJF01000008">
    <property type="protein sequence ID" value="GHO50300.1"/>
    <property type="molecule type" value="Genomic_DNA"/>
</dbReference>
<reference evidence="1" key="1">
    <citation type="submission" date="2020-10" db="EMBL/GenBank/DDBJ databases">
        <title>Taxonomic study of unclassified bacteria belonging to the class Ktedonobacteria.</title>
        <authorList>
            <person name="Yabe S."/>
            <person name="Wang C.M."/>
            <person name="Zheng Y."/>
            <person name="Sakai Y."/>
            <person name="Cavaletti L."/>
            <person name="Monciardini P."/>
            <person name="Donadio S."/>
        </authorList>
    </citation>
    <scope>NUCLEOTIDE SEQUENCE</scope>
    <source>
        <strain evidence="1">SOSP1-1</strain>
    </source>
</reference>
<keyword evidence="2" id="KW-1185">Reference proteome</keyword>
<dbReference type="RefSeq" id="WP_220199352.1">
    <property type="nucleotide sequence ID" value="NZ_BNJF01000008.1"/>
</dbReference>
<name>A0A8J3MZ17_9CHLR</name>
<evidence type="ECO:0000313" key="2">
    <source>
        <dbReference type="Proteomes" id="UP000612362"/>
    </source>
</evidence>
<proteinExistence type="predicted"/>
<dbReference type="Proteomes" id="UP000612362">
    <property type="component" value="Unassembled WGS sequence"/>
</dbReference>
<sequence>MSIGNHPTPDEIRDMPVPKFRGLLASGLIEHFDVEQIEALNERLRGTEDPTRYTVGGRTYAQYER</sequence>
<organism evidence="1 2">
    <name type="scientific">Ktedonospora formicarum</name>
    <dbReference type="NCBI Taxonomy" id="2778364"/>
    <lineage>
        <taxon>Bacteria</taxon>
        <taxon>Bacillati</taxon>
        <taxon>Chloroflexota</taxon>
        <taxon>Ktedonobacteria</taxon>
        <taxon>Ktedonobacterales</taxon>
        <taxon>Ktedonobacteraceae</taxon>
        <taxon>Ktedonospora</taxon>
    </lineage>
</organism>
<comment type="caution">
    <text evidence="1">The sequence shown here is derived from an EMBL/GenBank/DDBJ whole genome shotgun (WGS) entry which is preliminary data.</text>
</comment>
<evidence type="ECO:0000313" key="1">
    <source>
        <dbReference type="EMBL" id="GHO50300.1"/>
    </source>
</evidence>
<dbReference type="AlphaFoldDB" id="A0A8J3MZ17"/>
<protein>
    <submittedName>
        <fullName evidence="1">Uncharacterized protein</fullName>
    </submittedName>
</protein>